<accession>Q9SAH4</accession>
<reference evidence="1" key="1">
    <citation type="submission" date="1999-10" db="EMBL/GenBank/DDBJ databases">
        <title>Arabidopsis thaliana chromosome 1 BAC F23A5 sequence.</title>
        <authorList>
            <person name="Schwartz J.R."/>
            <person name="Yu G."/>
            <person name="Toriumi M."/>
            <person name="Lenz C."/>
            <person name="Liu S."/>
            <person name="Lee J.M."/>
            <person name="Li J."/>
            <person name="Gonzalez A."/>
            <person name="Liu A."/>
            <person name="Liu K."/>
            <person name="Sakano H."/>
            <person name="Koo T."/>
            <person name="Pham P."/>
            <person name="Vaysberg M."/>
            <person name="Howng B."/>
            <person name="Chin C."/>
            <person name="Choi E."/>
            <person name="Chiou J."/>
            <person name="Altafi H."/>
            <person name="Brooks S."/>
            <person name="Chao Q."/>
            <person name="Conn L."/>
            <person name="Conway A."/>
            <person name="Hansen N."/>
            <person name="Johnson-Hopson C."/>
            <person name="Khan S."/>
            <person name="Kim C."/>
            <person name="Lam B."/>
            <person name="Nguyen M."/>
            <person name="Palm C."/>
            <person name="Shinn P."/>
            <person name="Tambunga G."/>
            <person name="Davis R.W."/>
            <person name="Ecker J.R."/>
            <person name="Federspiel N.A."/>
            <person name="Theologis A."/>
        </authorList>
    </citation>
    <scope>NUCLEOTIDE SEQUENCE</scope>
</reference>
<organism evidence="1">
    <name type="scientific">Arabidopsis thaliana</name>
    <name type="common">Mouse-ear cress</name>
    <dbReference type="NCBI Taxonomy" id="3702"/>
    <lineage>
        <taxon>Eukaryota</taxon>
        <taxon>Viridiplantae</taxon>
        <taxon>Streptophyta</taxon>
        <taxon>Embryophyta</taxon>
        <taxon>Tracheophyta</taxon>
        <taxon>Spermatophyta</taxon>
        <taxon>Magnoliopsida</taxon>
        <taxon>eudicotyledons</taxon>
        <taxon>Gunneridae</taxon>
        <taxon>Pentapetalae</taxon>
        <taxon>rosids</taxon>
        <taxon>malvids</taxon>
        <taxon>Brassicales</taxon>
        <taxon>Brassicaceae</taxon>
        <taxon>Camelineae</taxon>
        <taxon>Arabidopsis</taxon>
    </lineage>
</organism>
<evidence type="ECO:0000313" key="1">
    <source>
        <dbReference type="EMBL" id="AAF14674.1"/>
    </source>
</evidence>
<dbReference type="PIR" id="D96841">
    <property type="entry name" value="D96841"/>
</dbReference>
<reference evidence="1" key="2">
    <citation type="submission" date="1999-12" db="EMBL/GenBank/DDBJ databases">
        <authorList>
            <person name="Theologis"/>
        </authorList>
    </citation>
    <scope>NUCLEOTIDE SEQUENCE</scope>
</reference>
<sequence length="138" mass="16006">MPKCLLTIHRSSLLRYIQHGSDFQVIFYFRFSFSFGCSFRILFLCSAFGSKFLNPLHPSFEHHLKAQVGLSQSTHSETIQELTTENALQRWEYNTTHTSISSEQVCKDRQFQGPPVAAKGKDRQFQRILMHGYSNIDE</sequence>
<dbReference type="AlphaFoldDB" id="Q9SAH4"/>
<proteinExistence type="predicted"/>
<protein>
    <submittedName>
        <fullName evidence="1">F23A5.22</fullName>
    </submittedName>
</protein>
<gene>
    <name evidence="1" type="primary">F23A5.22</name>
</gene>
<dbReference type="ExpressionAtlas" id="Q9SAH4">
    <property type="expression patterns" value="baseline and differential"/>
</dbReference>
<name>Q9SAH4_ARATH</name>
<reference key="3">
    <citation type="journal article" date="2000" name="Nature">
        <title>Sequence and analysis of chromosome 1 of the plant Arabidopsis thaliana.</title>
        <authorList>
            <person name="Theologis A."/>
            <person name="Ecker J.R."/>
            <person name="Palm C.J."/>
            <person name="Federspiel N.A."/>
            <person name="Kaul S."/>
            <person name="White O."/>
            <person name="Alonso J."/>
            <person name="Altafi H."/>
            <person name="Araujo R."/>
            <person name="Bowman C.L."/>
            <person name="Brooks S.Y."/>
            <person name="Buehler E."/>
            <person name="Chan A."/>
            <person name="Chao Q."/>
            <person name="Chen H."/>
            <person name="Cheuk R.F."/>
            <person name="Chin C.W."/>
            <person name="Chung M.K."/>
            <person name="Conn L."/>
            <person name="Conway A.B."/>
            <person name="Conway A.R."/>
            <person name="Creasy T.H."/>
            <person name="Dewar K."/>
            <person name="Dunn P."/>
            <person name="Etgu P."/>
            <person name="Feldblyum T.V."/>
            <person name="Feng J."/>
            <person name="Fong B."/>
            <person name="Fujii C.Y."/>
            <person name="Gill J.E."/>
            <person name="Goldsmith A.D."/>
            <person name="Haas B."/>
            <person name="Hansen N.F."/>
            <person name="Hughes B."/>
            <person name="Huizar L."/>
            <person name="Hunter J.L."/>
            <person name="Jenkins J."/>
            <person name="Johnson-Hopson C."/>
            <person name="Khan S."/>
            <person name="Khaykin E."/>
            <person name="Kim C.J."/>
            <person name="Koo H.L."/>
            <person name="Kremenetskaia I."/>
            <person name="Kurtz D.B."/>
            <person name="Kwan A."/>
            <person name="Lam B."/>
            <person name="Langin-Hooper S."/>
            <person name="Lee A."/>
            <person name="Lee J.M."/>
            <person name="Lenz C.A."/>
            <person name="Li J.H."/>
            <person name="Li Y."/>
            <person name="Lin X."/>
            <person name="Liu S.X."/>
            <person name="Liu Z.A."/>
            <person name="Luros J.S."/>
            <person name="Maiti R."/>
            <person name="Marziali A."/>
            <person name="Militscher J."/>
            <person name="Miranda M."/>
            <person name="Nguyen M."/>
            <person name="Nierman W.C."/>
            <person name="Osborne B.I."/>
            <person name="Pai G."/>
            <person name="Peterson J."/>
            <person name="Pham P.K."/>
            <person name="Rizzo M."/>
            <person name="Rooney T."/>
            <person name="Rowley D."/>
            <person name="Sakano H."/>
            <person name="Salzberg S.L."/>
            <person name="Schwartz J.R."/>
            <person name="Shinn P."/>
            <person name="Southwick A.M."/>
            <person name="Sun H."/>
            <person name="Tallon L.J."/>
            <person name="Tambunga G."/>
            <person name="Toriumi M.J."/>
            <person name="Town C.D."/>
            <person name="Utterback T."/>
            <person name="Van Aken S."/>
            <person name="Vaysberg M."/>
            <person name="Vysotskaia V.S."/>
            <person name="Walker M."/>
            <person name="Wu D."/>
            <person name="Yu G."/>
            <person name="Fraser C.M."/>
            <person name="Venter J.C."/>
            <person name="Davis R.W."/>
        </authorList>
    </citation>
    <scope>NUCLEOTIDE SEQUENCE [LARGE SCALE GENOMIC DNA]</scope>
    <source>
        <strain>cv. Columbia</strain>
    </source>
</reference>
<dbReference type="EMBL" id="AC011713">
    <property type="protein sequence ID" value="AAF14674.1"/>
    <property type="molecule type" value="Genomic_DNA"/>
</dbReference>